<evidence type="ECO:0000256" key="1">
    <source>
        <dbReference type="SAM" id="Phobius"/>
    </source>
</evidence>
<sequence length="161" mass="18386">MENLFPWITICYLLPALKNRLRSLLIIGRMMMGFVKGRAITENILLAQELSQDLDVRIRGGNVILKLDIAKAYDNINWNFIYFMLELFGFNSVFINLIKKCIKNVYFFIILNGSNHGFFKSSLGLRKGDPISPALYIIAAGLCLGVSLIYLRLIMVFTLEL</sequence>
<evidence type="ECO:0000313" key="4">
    <source>
        <dbReference type="Proteomes" id="UP000829196"/>
    </source>
</evidence>
<dbReference type="AlphaFoldDB" id="A0A8T3A7F4"/>
<accession>A0A8T3A7F4</accession>
<name>A0A8T3A7F4_DENNO</name>
<keyword evidence="1" id="KW-0812">Transmembrane</keyword>
<organism evidence="3 4">
    <name type="scientific">Dendrobium nobile</name>
    <name type="common">Orchid</name>
    <dbReference type="NCBI Taxonomy" id="94219"/>
    <lineage>
        <taxon>Eukaryota</taxon>
        <taxon>Viridiplantae</taxon>
        <taxon>Streptophyta</taxon>
        <taxon>Embryophyta</taxon>
        <taxon>Tracheophyta</taxon>
        <taxon>Spermatophyta</taxon>
        <taxon>Magnoliopsida</taxon>
        <taxon>Liliopsida</taxon>
        <taxon>Asparagales</taxon>
        <taxon>Orchidaceae</taxon>
        <taxon>Epidendroideae</taxon>
        <taxon>Malaxideae</taxon>
        <taxon>Dendrobiinae</taxon>
        <taxon>Dendrobium</taxon>
    </lineage>
</organism>
<keyword evidence="4" id="KW-1185">Reference proteome</keyword>
<dbReference type="PANTHER" id="PTHR31635">
    <property type="entry name" value="REVERSE TRANSCRIPTASE DOMAIN-CONTAINING PROTEIN-RELATED"/>
    <property type="match status" value="1"/>
</dbReference>
<dbReference type="InterPro" id="IPR000477">
    <property type="entry name" value="RT_dom"/>
</dbReference>
<proteinExistence type="predicted"/>
<keyword evidence="1" id="KW-1133">Transmembrane helix</keyword>
<keyword evidence="1" id="KW-0472">Membrane</keyword>
<evidence type="ECO:0000313" key="3">
    <source>
        <dbReference type="EMBL" id="KAI0492033.1"/>
    </source>
</evidence>
<feature type="transmembrane region" description="Helical" evidence="1">
    <location>
        <begin position="135"/>
        <end position="159"/>
    </location>
</feature>
<feature type="transmembrane region" description="Helical" evidence="1">
    <location>
        <begin position="80"/>
        <end position="98"/>
    </location>
</feature>
<dbReference type="SMR" id="A0A8T3A7F4"/>
<dbReference type="Proteomes" id="UP000829196">
    <property type="component" value="Unassembled WGS sequence"/>
</dbReference>
<protein>
    <recommendedName>
        <fullName evidence="2">Reverse transcriptase domain-containing protein</fullName>
    </recommendedName>
</protein>
<reference evidence="3" key="1">
    <citation type="journal article" date="2022" name="Front. Genet.">
        <title>Chromosome-Scale Assembly of the Dendrobium nobile Genome Provides Insights Into the Molecular Mechanism of the Biosynthesis of the Medicinal Active Ingredient of Dendrobium.</title>
        <authorList>
            <person name="Xu Q."/>
            <person name="Niu S.-C."/>
            <person name="Li K.-L."/>
            <person name="Zheng P.-J."/>
            <person name="Zhang X.-J."/>
            <person name="Jia Y."/>
            <person name="Liu Y."/>
            <person name="Niu Y.-X."/>
            <person name="Yu L.-H."/>
            <person name="Chen D.-F."/>
            <person name="Zhang G.-Q."/>
        </authorList>
    </citation>
    <scope>NUCLEOTIDE SEQUENCE</scope>
    <source>
        <tissue evidence="3">Leaf</tissue>
    </source>
</reference>
<gene>
    <name evidence="3" type="ORF">KFK09_026298</name>
</gene>
<dbReference type="EMBL" id="JAGYWB010000018">
    <property type="protein sequence ID" value="KAI0492033.1"/>
    <property type="molecule type" value="Genomic_DNA"/>
</dbReference>
<comment type="caution">
    <text evidence="3">The sequence shown here is derived from an EMBL/GenBank/DDBJ whole genome shotgun (WGS) entry which is preliminary data.</text>
</comment>
<feature type="domain" description="Reverse transcriptase" evidence="2">
    <location>
        <begin position="16"/>
        <end position="139"/>
    </location>
</feature>
<evidence type="ECO:0000259" key="2">
    <source>
        <dbReference type="Pfam" id="PF00078"/>
    </source>
</evidence>
<dbReference type="PANTHER" id="PTHR31635:SF196">
    <property type="entry name" value="REVERSE TRANSCRIPTASE DOMAIN-CONTAINING PROTEIN-RELATED"/>
    <property type="match status" value="1"/>
</dbReference>
<dbReference type="OrthoDB" id="694486at2759"/>
<dbReference type="Pfam" id="PF00078">
    <property type="entry name" value="RVT_1"/>
    <property type="match status" value="1"/>
</dbReference>